<gene>
    <name evidence="1" type="ORF">LLUT_LOCUS34526</name>
</gene>
<reference evidence="1 2" key="1">
    <citation type="submission" date="2024-03" db="EMBL/GenBank/DDBJ databases">
        <authorList>
            <person name="Martinez-Hernandez J."/>
        </authorList>
    </citation>
    <scope>NUCLEOTIDE SEQUENCE [LARGE SCALE GENOMIC DNA]</scope>
</reference>
<evidence type="ECO:0000313" key="2">
    <source>
        <dbReference type="Proteomes" id="UP001497480"/>
    </source>
</evidence>
<keyword evidence="2" id="KW-1185">Reference proteome</keyword>
<organism evidence="1 2">
    <name type="scientific">Lupinus luteus</name>
    <name type="common">European yellow lupine</name>
    <dbReference type="NCBI Taxonomy" id="3873"/>
    <lineage>
        <taxon>Eukaryota</taxon>
        <taxon>Viridiplantae</taxon>
        <taxon>Streptophyta</taxon>
        <taxon>Embryophyta</taxon>
        <taxon>Tracheophyta</taxon>
        <taxon>Spermatophyta</taxon>
        <taxon>Magnoliopsida</taxon>
        <taxon>eudicotyledons</taxon>
        <taxon>Gunneridae</taxon>
        <taxon>Pentapetalae</taxon>
        <taxon>rosids</taxon>
        <taxon>fabids</taxon>
        <taxon>Fabales</taxon>
        <taxon>Fabaceae</taxon>
        <taxon>Papilionoideae</taxon>
        <taxon>50 kb inversion clade</taxon>
        <taxon>genistoids sensu lato</taxon>
        <taxon>core genistoids</taxon>
        <taxon>Genisteae</taxon>
        <taxon>Lupinus</taxon>
    </lineage>
</organism>
<name>A0AAV1YJ85_LUPLU</name>
<comment type="caution">
    <text evidence="1">The sequence shown here is derived from an EMBL/GenBank/DDBJ whole genome shotgun (WGS) entry which is preliminary data.</text>
</comment>
<evidence type="ECO:0000313" key="1">
    <source>
        <dbReference type="EMBL" id="CAL0333466.1"/>
    </source>
</evidence>
<protein>
    <submittedName>
        <fullName evidence="1">Uncharacterized protein</fullName>
    </submittedName>
</protein>
<accession>A0AAV1YJ85</accession>
<proteinExistence type="predicted"/>
<sequence>MFMQDRNVPKGLNHIYFSNPNSASSSEEMDGLDSTQMFKDLNEDNLKIFSDALGTRFHNIKQLLRRLQVLSFLCRSGMRKVKNYFLKERRQARNLDVLSWCWF</sequence>
<dbReference type="AlphaFoldDB" id="A0AAV1YJ85"/>
<dbReference type="Proteomes" id="UP001497480">
    <property type="component" value="Unassembled WGS sequence"/>
</dbReference>
<dbReference type="EMBL" id="CAXHTB010000025">
    <property type="protein sequence ID" value="CAL0333466.1"/>
    <property type="molecule type" value="Genomic_DNA"/>
</dbReference>